<gene>
    <name evidence="17" type="ORF">BCR32DRAFT_330213</name>
</gene>
<feature type="region of interest" description="Disordered" evidence="15">
    <location>
        <begin position="399"/>
        <end position="421"/>
    </location>
</feature>
<accession>A0A1Y1W4H2</accession>
<feature type="compositionally biased region" description="Acidic residues" evidence="15">
    <location>
        <begin position="409"/>
        <end position="418"/>
    </location>
</feature>
<dbReference type="NCBIfam" id="TIGR00057">
    <property type="entry name" value="L-threonylcarbamoyladenylate synthase"/>
    <property type="match status" value="1"/>
</dbReference>
<reference evidence="17 18" key="1">
    <citation type="submission" date="2016-08" db="EMBL/GenBank/DDBJ databases">
        <title>A Parts List for Fungal Cellulosomes Revealed by Comparative Genomics.</title>
        <authorList>
            <consortium name="DOE Joint Genome Institute"/>
            <person name="Haitjema C.H."/>
            <person name="Gilmore S.P."/>
            <person name="Henske J.K."/>
            <person name="Solomon K.V."/>
            <person name="De Groot R."/>
            <person name="Kuo A."/>
            <person name="Mondo S.J."/>
            <person name="Salamov A.A."/>
            <person name="Labutti K."/>
            <person name="Zhao Z."/>
            <person name="Chiniquy J."/>
            <person name="Barry K."/>
            <person name="Brewer H.M."/>
            <person name="Purvine S.O."/>
            <person name="Wright A.T."/>
            <person name="Boxma B."/>
            <person name="Van Alen T."/>
            <person name="Hackstein J.H."/>
            <person name="Baker S.E."/>
            <person name="Grigoriev I.V."/>
            <person name="O'Malley M.A."/>
        </authorList>
    </citation>
    <scope>NUCLEOTIDE SEQUENCE [LARGE SCALE GENOMIC DNA]</scope>
    <source>
        <strain evidence="17 18">S4</strain>
    </source>
</reference>
<sequence length="514" mass="57852">MSKMFETECEKLEHLVIPSDMMANIEDDIPMDIFSEDIKIKLNKAAKLLKEGEVVAIPTETVYGLAGNALDKNVVPKIFKAKNRPSDNPLIVHISSLKMLKQLLPNGEIPKNYIPVIHKYWPGPLTIILPKSSKVPDVVTGGQQTMAVRFPKHPIARALISLCGFPLAAPSANSSGKPSPTLASHVYNDLFGKIPLIIDGGACNLGVESTVIDGIRNPPAILRPGSVTYEMLKIVPGMEKIQVYRRDFVDKSLEQVPTTPGMKYRHYSPDAEVILIESNVNSTEESYQKMKKAIEERNAEIIKNSIDTNTTKVIDKNGKSLKEINKISKEQYILEEQYKEISKLKTVAEKQNKIIEQEMEKIMKNNENNENNENNNIKISKKIGILRSQSIETWKKNQHILGGEREGEGDNNNNDEIETPSNKKIKISKDKSQSISNLKFINNNSKCIEWEGHIEYFMGDRENPADIARELFKALRFVDKLNVSTIFVEGIEDVNEGLAIMNRIRKASSKIIKY</sequence>
<dbReference type="InterPro" id="IPR050156">
    <property type="entry name" value="TC-AMP_synthase_SUA5"/>
</dbReference>
<evidence type="ECO:0000256" key="7">
    <source>
        <dbReference type="ARBA" id="ARBA00022694"/>
    </source>
</evidence>
<comment type="caution">
    <text evidence="17">The sequence shown here is derived from an EMBL/GenBank/DDBJ whole genome shotgun (WGS) entry which is preliminary data.</text>
</comment>
<protein>
    <recommendedName>
        <fullName evidence="4">Threonylcarbamoyl-AMP synthase</fullName>
        <ecNumber evidence="3">2.7.7.87</ecNumber>
    </recommendedName>
    <alternativeName>
        <fullName evidence="11">L-threonylcarbamoyladenylate synthase</fullName>
    </alternativeName>
</protein>
<dbReference type="GO" id="GO:0006450">
    <property type="term" value="P:regulation of translational fidelity"/>
    <property type="evidence" value="ECO:0007669"/>
    <property type="project" value="EnsemblFungi"/>
</dbReference>
<dbReference type="InterPro" id="IPR006070">
    <property type="entry name" value="Sua5-like_dom"/>
</dbReference>
<evidence type="ECO:0000256" key="6">
    <source>
        <dbReference type="ARBA" id="ARBA00022679"/>
    </source>
</evidence>
<evidence type="ECO:0000256" key="10">
    <source>
        <dbReference type="ARBA" id="ARBA00022840"/>
    </source>
</evidence>
<dbReference type="EC" id="2.7.7.87" evidence="3"/>
<comment type="function">
    <text evidence="13">Required for the formation of a threonylcarbamoyl group on adenosine at position 37 (t(6)A37) in tRNAs that read codons beginning with adenine. Likely catalyzes the conversion of L-threonine, HCO(3)(-)/CO(2) and ATP to give threonylcarbamoyl-AMP (TC-AMP) as the acyladenylate intermediate, with the release of diphosphate. Required for normal translation, by ensuring translation fidelity at the level of codon recognition, appropriate translation initiation selection and maintenance of reading frame. Also involved in telomere replication. Binds to single-stranded telomeric (ssTG) DNA and positively regulates telomere length.</text>
</comment>
<reference evidence="17 18" key="2">
    <citation type="submission" date="2016-08" db="EMBL/GenBank/DDBJ databases">
        <title>Pervasive Adenine N6-methylation of Active Genes in Fungi.</title>
        <authorList>
            <consortium name="DOE Joint Genome Institute"/>
            <person name="Mondo S.J."/>
            <person name="Dannebaum R.O."/>
            <person name="Kuo R.C."/>
            <person name="Labutti K."/>
            <person name="Haridas S."/>
            <person name="Kuo A."/>
            <person name="Salamov A."/>
            <person name="Ahrendt S.R."/>
            <person name="Lipzen A."/>
            <person name="Sullivan W."/>
            <person name="Andreopoulos W.B."/>
            <person name="Clum A."/>
            <person name="Lindquist E."/>
            <person name="Daum C."/>
            <person name="Ramamoorthy G.K."/>
            <person name="Gryganskyi A."/>
            <person name="Culley D."/>
            <person name="Magnuson J.K."/>
            <person name="James T.Y."/>
            <person name="O'Malley M.A."/>
            <person name="Stajich J.E."/>
            <person name="Spatafora J.W."/>
            <person name="Visel A."/>
            <person name="Grigoriev I.V."/>
        </authorList>
    </citation>
    <scope>NUCLEOTIDE SEQUENCE [LARGE SCALE GENOMIC DNA]</scope>
    <source>
        <strain evidence="17 18">S4</strain>
    </source>
</reference>
<keyword evidence="9" id="KW-0547">Nucleotide-binding</keyword>
<dbReference type="PROSITE" id="PS51163">
    <property type="entry name" value="YRDC"/>
    <property type="match status" value="1"/>
</dbReference>
<dbReference type="Gene3D" id="3.40.50.11030">
    <property type="entry name" value="Threonylcarbamoyl-AMP synthase, C-terminal domain"/>
    <property type="match status" value="1"/>
</dbReference>
<feature type="coiled-coil region" evidence="14">
    <location>
        <begin position="345"/>
        <end position="375"/>
    </location>
</feature>
<keyword evidence="6" id="KW-0808">Transferase</keyword>
<dbReference type="GO" id="GO:0043047">
    <property type="term" value="F:single-stranded telomeric DNA binding"/>
    <property type="evidence" value="ECO:0007669"/>
    <property type="project" value="EnsemblFungi"/>
</dbReference>
<dbReference type="GO" id="GO:0002949">
    <property type="term" value="P:tRNA threonylcarbamoyladenosine modification"/>
    <property type="evidence" value="ECO:0007669"/>
    <property type="project" value="EnsemblFungi"/>
</dbReference>
<dbReference type="GO" id="GO:0005524">
    <property type="term" value="F:ATP binding"/>
    <property type="evidence" value="ECO:0007669"/>
    <property type="project" value="UniProtKB-KW"/>
</dbReference>
<evidence type="ECO:0000313" key="18">
    <source>
        <dbReference type="Proteomes" id="UP000193944"/>
    </source>
</evidence>
<keyword evidence="5" id="KW-0963">Cytoplasm</keyword>
<evidence type="ECO:0000313" key="17">
    <source>
        <dbReference type="EMBL" id="ORX68429.1"/>
    </source>
</evidence>
<dbReference type="InterPro" id="IPR038385">
    <property type="entry name" value="Sua5/YwlC_C"/>
</dbReference>
<evidence type="ECO:0000256" key="13">
    <source>
        <dbReference type="ARBA" id="ARBA00056339"/>
    </source>
</evidence>
<dbReference type="GO" id="GO:0003725">
    <property type="term" value="F:double-stranded RNA binding"/>
    <property type="evidence" value="ECO:0007669"/>
    <property type="project" value="InterPro"/>
</dbReference>
<proteinExistence type="inferred from homology"/>
<evidence type="ECO:0000256" key="8">
    <source>
        <dbReference type="ARBA" id="ARBA00022695"/>
    </source>
</evidence>
<evidence type="ECO:0000256" key="15">
    <source>
        <dbReference type="SAM" id="MobiDB-lite"/>
    </source>
</evidence>
<evidence type="ECO:0000256" key="4">
    <source>
        <dbReference type="ARBA" id="ARBA00015492"/>
    </source>
</evidence>
<dbReference type="Proteomes" id="UP000193944">
    <property type="component" value="Unassembled WGS sequence"/>
</dbReference>
<name>A0A1Y1W4H2_9FUNG</name>
<comment type="similarity">
    <text evidence="2">Belongs to the SUA5 family.</text>
</comment>
<dbReference type="Pfam" id="PF03481">
    <property type="entry name" value="Sua5_C"/>
    <property type="match status" value="1"/>
</dbReference>
<dbReference type="InterPro" id="IPR017945">
    <property type="entry name" value="DHBP_synth_RibB-like_a/b_dom"/>
</dbReference>
<comment type="subcellular location">
    <subcellularLocation>
        <location evidence="1">Cytoplasm</location>
    </subcellularLocation>
</comment>
<dbReference type="OrthoDB" id="412787at2759"/>
<keyword evidence="18" id="KW-1185">Reference proteome</keyword>
<dbReference type="EMBL" id="MCFG01000427">
    <property type="protein sequence ID" value="ORX68429.1"/>
    <property type="molecule type" value="Genomic_DNA"/>
</dbReference>
<evidence type="ECO:0000259" key="16">
    <source>
        <dbReference type="PROSITE" id="PS51163"/>
    </source>
</evidence>
<keyword evidence="7" id="KW-0819">tRNA processing</keyword>
<evidence type="ECO:0000256" key="2">
    <source>
        <dbReference type="ARBA" id="ARBA00007663"/>
    </source>
</evidence>
<evidence type="ECO:0000256" key="12">
    <source>
        <dbReference type="ARBA" id="ARBA00048366"/>
    </source>
</evidence>
<dbReference type="GO" id="GO:0005739">
    <property type="term" value="C:mitochondrion"/>
    <property type="evidence" value="ECO:0007669"/>
    <property type="project" value="EnsemblFungi"/>
</dbReference>
<dbReference type="AlphaFoldDB" id="A0A1Y1W4H2"/>
<dbReference type="InterPro" id="IPR005145">
    <property type="entry name" value="Sua5_C"/>
</dbReference>
<dbReference type="Pfam" id="PF01300">
    <property type="entry name" value="Sua5_yciO_yrdC"/>
    <property type="match status" value="1"/>
</dbReference>
<evidence type="ECO:0000256" key="11">
    <source>
        <dbReference type="ARBA" id="ARBA00029774"/>
    </source>
</evidence>
<dbReference type="PANTHER" id="PTHR17490">
    <property type="entry name" value="SUA5"/>
    <property type="match status" value="1"/>
</dbReference>
<dbReference type="GO" id="GO:0061710">
    <property type="term" value="F:L-threonylcarbamoyladenylate synthase"/>
    <property type="evidence" value="ECO:0007669"/>
    <property type="project" value="UniProtKB-EC"/>
</dbReference>
<evidence type="ECO:0000256" key="14">
    <source>
        <dbReference type="SAM" id="Coils"/>
    </source>
</evidence>
<dbReference type="STRING" id="1754192.A0A1Y1W4H2"/>
<keyword evidence="10" id="KW-0067">ATP-binding</keyword>
<comment type="catalytic activity">
    <reaction evidence="12">
        <text>L-threonine + hydrogencarbonate + ATP = L-threonylcarbamoyladenylate + diphosphate + H2O</text>
        <dbReference type="Rhea" id="RHEA:36407"/>
        <dbReference type="ChEBI" id="CHEBI:15377"/>
        <dbReference type="ChEBI" id="CHEBI:17544"/>
        <dbReference type="ChEBI" id="CHEBI:30616"/>
        <dbReference type="ChEBI" id="CHEBI:33019"/>
        <dbReference type="ChEBI" id="CHEBI:57926"/>
        <dbReference type="ChEBI" id="CHEBI:73682"/>
        <dbReference type="EC" id="2.7.7.87"/>
    </reaction>
</comment>
<evidence type="ECO:0000256" key="3">
    <source>
        <dbReference type="ARBA" id="ARBA00012584"/>
    </source>
</evidence>
<dbReference type="GO" id="GO:0000049">
    <property type="term" value="F:tRNA binding"/>
    <property type="evidence" value="ECO:0007669"/>
    <property type="project" value="TreeGrafter"/>
</dbReference>
<dbReference type="GO" id="GO:0000723">
    <property type="term" value="P:telomere maintenance"/>
    <property type="evidence" value="ECO:0007669"/>
    <property type="project" value="EnsemblFungi"/>
</dbReference>
<evidence type="ECO:0000256" key="9">
    <source>
        <dbReference type="ARBA" id="ARBA00022741"/>
    </source>
</evidence>
<dbReference type="Gene3D" id="3.90.870.10">
    <property type="entry name" value="DHBP synthase"/>
    <property type="match status" value="1"/>
</dbReference>
<dbReference type="SUPFAM" id="SSF55821">
    <property type="entry name" value="YrdC/RibB"/>
    <property type="match status" value="1"/>
</dbReference>
<keyword evidence="8" id="KW-0548">Nucleotidyltransferase</keyword>
<evidence type="ECO:0000256" key="5">
    <source>
        <dbReference type="ARBA" id="ARBA00022490"/>
    </source>
</evidence>
<dbReference type="PANTHER" id="PTHR17490:SF16">
    <property type="entry name" value="THREONYLCARBAMOYL-AMP SYNTHASE"/>
    <property type="match status" value="1"/>
</dbReference>
<feature type="domain" description="YrdC-like" evidence="16">
    <location>
        <begin position="39"/>
        <end position="227"/>
    </location>
</feature>
<organism evidence="17 18">
    <name type="scientific">Anaeromyces robustus</name>
    <dbReference type="NCBI Taxonomy" id="1754192"/>
    <lineage>
        <taxon>Eukaryota</taxon>
        <taxon>Fungi</taxon>
        <taxon>Fungi incertae sedis</taxon>
        <taxon>Chytridiomycota</taxon>
        <taxon>Chytridiomycota incertae sedis</taxon>
        <taxon>Neocallimastigomycetes</taxon>
        <taxon>Neocallimastigales</taxon>
        <taxon>Neocallimastigaceae</taxon>
        <taxon>Anaeromyces</taxon>
    </lineage>
</organism>
<dbReference type="FunFam" id="3.90.870.10:FF:000008">
    <property type="entry name" value="Threonylcarbamoyl-AMP synthase"/>
    <property type="match status" value="1"/>
</dbReference>
<evidence type="ECO:0000256" key="1">
    <source>
        <dbReference type="ARBA" id="ARBA00004496"/>
    </source>
</evidence>
<keyword evidence="14" id="KW-0175">Coiled coil</keyword>